<dbReference type="PANTHER" id="PTHR46825">
    <property type="entry name" value="D-ALANYL-D-ALANINE-CARBOXYPEPTIDASE/ENDOPEPTIDASE AMPH"/>
    <property type="match status" value="1"/>
</dbReference>
<name>A0ABY5IN90_9FLAO</name>
<dbReference type="RefSeq" id="WP_256549754.1">
    <property type="nucleotide sequence ID" value="NZ_CP101751.1"/>
</dbReference>
<sequence length="549" mass="62611">MKKLILFWVIIMIGIPVNAQDYFKPIDSIIHHYKGRKTPGFSVLVSKNGKTLYHKHAGYANLKKEEKISDKTVFALASTSKQFTAACIVLLEKQGKLKFTDNLRHYIPEFPEYAEKITIDQLLHHTGGLKDYRALAMLRGENSDTYNAEAIKALLSVQELNSESGTQWSYSNSGYWCLVQIVEKVSGQAITTFAEENIFRPLKMTNTRYVIKPNNKVKKAAIGYQYDGNSYNSNDIDEFSVGGGSVYSTTKDLQKWLSEMETHRTFGTAFWTTMLTENPAKGKGFLYTKGLFHFKYNNHMMISHGGDLIGFHPITAYFPDDKVAVVILANDDDFERYTILDATVSQLLGEKYTYPKTEMPTEAKKKVIEEVITVPPALLESYTGNYELRSGYIIAITNERDLLKLTQLWDNVTAFIQPAKEVHHFTIGDISLTFGDFTKDKAMQLQIITSDENSVYKRTDKEPDLTLYTKYTGQFYNKALNATIVFFTENGILRYKWNDTISYIASPPESDDLFFTKHGKITFIKNETGTVTGFMLNHERALNMEFIKQ</sequence>
<evidence type="ECO:0000313" key="2">
    <source>
        <dbReference type="EMBL" id="UUC44084.1"/>
    </source>
</evidence>
<dbReference type="InterPro" id="IPR001466">
    <property type="entry name" value="Beta-lactam-related"/>
</dbReference>
<proteinExistence type="predicted"/>
<evidence type="ECO:0000259" key="1">
    <source>
        <dbReference type="Pfam" id="PF00144"/>
    </source>
</evidence>
<keyword evidence="3" id="KW-1185">Reference proteome</keyword>
<organism evidence="2 3">
    <name type="scientific">Flavobacterium cerinum</name>
    <dbReference type="NCBI Taxonomy" id="2502784"/>
    <lineage>
        <taxon>Bacteria</taxon>
        <taxon>Pseudomonadati</taxon>
        <taxon>Bacteroidota</taxon>
        <taxon>Flavobacteriia</taxon>
        <taxon>Flavobacteriales</taxon>
        <taxon>Flavobacteriaceae</taxon>
        <taxon>Flavobacterium</taxon>
    </lineage>
</organism>
<dbReference type="InterPro" id="IPR050491">
    <property type="entry name" value="AmpC-like"/>
</dbReference>
<dbReference type="EMBL" id="CP101751">
    <property type="protein sequence ID" value="UUC44084.1"/>
    <property type="molecule type" value="Genomic_DNA"/>
</dbReference>
<dbReference type="InterPro" id="IPR012338">
    <property type="entry name" value="Beta-lactam/transpept-like"/>
</dbReference>
<reference evidence="2" key="1">
    <citation type="submission" date="2022-07" db="EMBL/GenBank/DDBJ databases">
        <title>Isolation, identification, and degradation of a PFOSA degrading strain from sewage treatment plant.</title>
        <authorList>
            <person name="Zhang L."/>
            <person name="Huo Y."/>
        </authorList>
    </citation>
    <scope>NUCLEOTIDE SEQUENCE</scope>
    <source>
        <strain evidence="2">C1</strain>
    </source>
</reference>
<dbReference type="Pfam" id="PF00144">
    <property type="entry name" value="Beta-lactamase"/>
    <property type="match status" value="1"/>
</dbReference>
<dbReference type="Gene3D" id="3.40.710.10">
    <property type="entry name" value="DD-peptidase/beta-lactamase superfamily"/>
    <property type="match status" value="1"/>
</dbReference>
<feature type="domain" description="Beta-lactamase-related" evidence="1">
    <location>
        <begin position="27"/>
        <end position="343"/>
    </location>
</feature>
<dbReference type="SUPFAM" id="SSF56601">
    <property type="entry name" value="beta-lactamase/transpeptidase-like"/>
    <property type="match status" value="1"/>
</dbReference>
<accession>A0ABY5IN90</accession>
<gene>
    <name evidence="2" type="ORF">NOX80_10615</name>
</gene>
<evidence type="ECO:0000313" key="3">
    <source>
        <dbReference type="Proteomes" id="UP001059844"/>
    </source>
</evidence>
<dbReference type="PANTHER" id="PTHR46825:SF9">
    <property type="entry name" value="BETA-LACTAMASE-RELATED DOMAIN-CONTAINING PROTEIN"/>
    <property type="match status" value="1"/>
</dbReference>
<dbReference type="Proteomes" id="UP001059844">
    <property type="component" value="Chromosome"/>
</dbReference>
<protein>
    <submittedName>
        <fullName evidence="2">Beta-lactamase family protein</fullName>
    </submittedName>
</protein>